<keyword evidence="4 8" id="KW-0378">Hydrolase</keyword>
<feature type="active site" description="Charge relay system" evidence="7 8">
    <location>
        <position position="355"/>
    </location>
</feature>
<keyword evidence="6" id="KW-0106">Calcium</keyword>
<dbReference type="SUPFAM" id="SSF49785">
    <property type="entry name" value="Galactose-binding domain-like"/>
    <property type="match status" value="1"/>
</dbReference>
<evidence type="ECO:0000256" key="3">
    <source>
        <dbReference type="ARBA" id="ARBA00022729"/>
    </source>
</evidence>
<organism evidence="11 12">
    <name type="scientific">Pseudoalteromonas amylolytica</name>
    <dbReference type="NCBI Taxonomy" id="1859457"/>
    <lineage>
        <taxon>Bacteria</taxon>
        <taxon>Pseudomonadati</taxon>
        <taxon>Pseudomonadota</taxon>
        <taxon>Gammaproteobacteria</taxon>
        <taxon>Alteromonadales</taxon>
        <taxon>Pseudoalteromonadaceae</taxon>
        <taxon>Pseudoalteromonas</taxon>
    </lineage>
</organism>
<name>A0A1S1MNT9_9GAMM</name>
<dbReference type="STRING" id="1859457.BET10_14980"/>
<proteinExistence type="inferred from homology"/>
<dbReference type="PROSITE" id="PS00138">
    <property type="entry name" value="SUBTILASE_SER"/>
    <property type="match status" value="1"/>
</dbReference>
<reference evidence="11 12" key="1">
    <citation type="submission" date="2016-09" db="EMBL/GenBank/DDBJ databases">
        <title>Pseudoalteromonas amylolytica sp. nov., isolated from the surface seawater.</title>
        <authorList>
            <person name="Wu Y.-H."/>
            <person name="Cheng H."/>
            <person name="Jin X.-B."/>
            <person name="Wang C.-S."/>
            <person name="Xu X.-W."/>
        </authorList>
    </citation>
    <scope>NUCLEOTIDE SEQUENCE [LARGE SCALE GENOMIC DNA]</scope>
    <source>
        <strain evidence="11 12">JW1</strain>
    </source>
</reference>
<dbReference type="PRINTS" id="PR00723">
    <property type="entry name" value="SUBTILISIN"/>
</dbReference>
<dbReference type="Pfam" id="PF00082">
    <property type="entry name" value="Peptidase_S8"/>
    <property type="match status" value="1"/>
</dbReference>
<protein>
    <submittedName>
        <fullName evidence="11">Peptidase S8</fullName>
    </submittedName>
</protein>
<dbReference type="Pfam" id="PF01483">
    <property type="entry name" value="P_proprotein"/>
    <property type="match status" value="1"/>
</dbReference>
<evidence type="ECO:0000256" key="2">
    <source>
        <dbReference type="ARBA" id="ARBA00022670"/>
    </source>
</evidence>
<feature type="signal peptide" evidence="9">
    <location>
        <begin position="1"/>
        <end position="21"/>
    </location>
</feature>
<evidence type="ECO:0000259" key="10">
    <source>
        <dbReference type="PROSITE" id="PS51829"/>
    </source>
</evidence>
<evidence type="ECO:0000256" key="7">
    <source>
        <dbReference type="PIRSR" id="PIRSR615500-1"/>
    </source>
</evidence>
<evidence type="ECO:0000256" key="6">
    <source>
        <dbReference type="ARBA" id="ARBA00022837"/>
    </source>
</evidence>
<dbReference type="PROSITE" id="PS00137">
    <property type="entry name" value="SUBTILASE_HIS"/>
    <property type="match status" value="1"/>
</dbReference>
<dbReference type="Gene3D" id="3.40.50.200">
    <property type="entry name" value="Peptidase S8/S53 domain"/>
    <property type="match status" value="1"/>
</dbReference>
<dbReference type="GO" id="GO:0004252">
    <property type="term" value="F:serine-type endopeptidase activity"/>
    <property type="evidence" value="ECO:0007669"/>
    <property type="project" value="UniProtKB-UniRule"/>
</dbReference>
<dbReference type="InterPro" id="IPR036852">
    <property type="entry name" value="Peptidase_S8/S53_dom_sf"/>
</dbReference>
<gene>
    <name evidence="11" type="ORF">BET10_14980</name>
</gene>
<dbReference type="GO" id="GO:0016020">
    <property type="term" value="C:membrane"/>
    <property type="evidence" value="ECO:0007669"/>
    <property type="project" value="TreeGrafter"/>
</dbReference>
<dbReference type="InterPro" id="IPR022398">
    <property type="entry name" value="Peptidase_S8_His-AS"/>
</dbReference>
<dbReference type="GO" id="GO:0012505">
    <property type="term" value="C:endomembrane system"/>
    <property type="evidence" value="ECO:0007669"/>
    <property type="project" value="UniProtKB-ARBA"/>
</dbReference>
<dbReference type="GO" id="GO:0005737">
    <property type="term" value="C:cytoplasm"/>
    <property type="evidence" value="ECO:0007669"/>
    <property type="project" value="UniProtKB-ARBA"/>
</dbReference>
<dbReference type="PANTHER" id="PTHR42884">
    <property type="entry name" value="PROPROTEIN CONVERTASE SUBTILISIN/KEXIN-RELATED"/>
    <property type="match status" value="1"/>
</dbReference>
<evidence type="ECO:0000256" key="9">
    <source>
        <dbReference type="SAM" id="SignalP"/>
    </source>
</evidence>
<dbReference type="EMBL" id="MKJU01000027">
    <property type="protein sequence ID" value="OHU90076.1"/>
    <property type="molecule type" value="Genomic_DNA"/>
</dbReference>
<dbReference type="PROSITE" id="PS00136">
    <property type="entry name" value="SUBTILASE_ASP"/>
    <property type="match status" value="1"/>
</dbReference>
<dbReference type="PROSITE" id="PS51829">
    <property type="entry name" value="P_HOMO_B"/>
    <property type="match status" value="1"/>
</dbReference>
<dbReference type="InterPro" id="IPR002884">
    <property type="entry name" value="P_dom"/>
</dbReference>
<accession>A0A1S1MNT9</accession>
<dbReference type="PROSITE" id="PS51892">
    <property type="entry name" value="SUBTILASE"/>
    <property type="match status" value="1"/>
</dbReference>
<dbReference type="InterPro" id="IPR023828">
    <property type="entry name" value="Peptidase_S8_Ser-AS"/>
</dbReference>
<dbReference type="InterPro" id="IPR015500">
    <property type="entry name" value="Peptidase_S8_subtilisin-rel"/>
</dbReference>
<keyword evidence="3 9" id="KW-0732">Signal</keyword>
<feature type="active site" description="Charge relay system" evidence="7 8">
    <location>
        <position position="82"/>
    </location>
</feature>
<dbReference type="InterPro" id="IPR023827">
    <property type="entry name" value="Peptidase_S8_Asp-AS"/>
</dbReference>
<keyword evidence="12" id="KW-1185">Reference proteome</keyword>
<evidence type="ECO:0000256" key="5">
    <source>
        <dbReference type="ARBA" id="ARBA00022825"/>
    </source>
</evidence>
<evidence type="ECO:0000256" key="1">
    <source>
        <dbReference type="ARBA" id="ARBA00005325"/>
    </source>
</evidence>
<keyword evidence="5 8" id="KW-0720">Serine protease</keyword>
<dbReference type="InterPro" id="IPR008979">
    <property type="entry name" value="Galactose-bd-like_sf"/>
</dbReference>
<dbReference type="InterPro" id="IPR034182">
    <property type="entry name" value="Kexin/furin"/>
</dbReference>
<dbReference type="Gene3D" id="2.60.120.260">
    <property type="entry name" value="Galactose-binding domain-like"/>
    <property type="match status" value="1"/>
</dbReference>
<feature type="active site" description="Charge relay system" evidence="7 8">
    <location>
        <position position="116"/>
    </location>
</feature>
<dbReference type="SUPFAM" id="SSF52743">
    <property type="entry name" value="Subtilisin-like"/>
    <property type="match status" value="1"/>
</dbReference>
<dbReference type="CDD" id="cd04059">
    <property type="entry name" value="Peptidases_S8_Protein_convertases_Kexins_Furin-like"/>
    <property type="match status" value="1"/>
</dbReference>
<keyword evidence="2 8" id="KW-0645">Protease</keyword>
<feature type="chain" id="PRO_5010207575" evidence="9">
    <location>
        <begin position="22"/>
        <end position="601"/>
    </location>
</feature>
<evidence type="ECO:0000256" key="4">
    <source>
        <dbReference type="ARBA" id="ARBA00022801"/>
    </source>
</evidence>
<dbReference type="InterPro" id="IPR000209">
    <property type="entry name" value="Peptidase_S8/S53_dom"/>
</dbReference>
<feature type="domain" description="P/Homo B" evidence="10">
    <location>
        <begin position="451"/>
        <end position="601"/>
    </location>
</feature>
<dbReference type="RefSeq" id="WP_070986044.1">
    <property type="nucleotide sequence ID" value="NZ_MKJU01000027.1"/>
</dbReference>
<evidence type="ECO:0000313" key="12">
    <source>
        <dbReference type="Proteomes" id="UP000179786"/>
    </source>
</evidence>
<comment type="caution">
    <text evidence="11">The sequence shown here is derived from an EMBL/GenBank/DDBJ whole genome shotgun (WGS) entry which is preliminary data.</text>
</comment>
<evidence type="ECO:0000313" key="11">
    <source>
        <dbReference type="EMBL" id="OHU90076.1"/>
    </source>
</evidence>
<comment type="similarity">
    <text evidence="1">Belongs to the peptidase S8 family. Furin subfamily.</text>
</comment>
<sequence length="601" mass="64482">MNNNKSLLALAVVAATGSVYANTSPDQDLIKRDPLTFQQWHLQNTGQTGFSLSAGKVGEDLNLDFADRMGIKGRGITVSVIDTGVEISHPDLKNNVVPGSRNLIDGSDYPVDTHGHGTAVAGLIAAEEGNNLGGRGVAPYANLIGFNYLSEQSLASWMVSHGLSEDFRVLDRFTDPRVFNQSYGSTPSSPPNGDLSLDPEYALVEQVMRDISLDSHWGRGAAYVKSAGNSFRYYNTYIQGIPFYVIPYENNEFFNNNGLPFHNANIELGNTLFWNLVVSSLNADGHLSSYSSAGANIFLSAPGGEYGQDKPAMVTVDLTGCEQGMNVTGIHKNALHGGSQLDPNCDFTGVMNGTSSAGPNVAGAVATVMSANPALDARTVRHILASTARKVDPQHQGVSLDFETASGETVTYDAVPGWQTNAAGYHFHSFYGLGAVNVDDAVYKALFTGASLPQLQITPWQKQTAGVTVPDASLVGAQSTMGIDQNLTIEAVQLKLNLDHERLRDIAIELTSPSGTRSVMMSARTGFLDGTDGGYTDTVMLSHQFYGEKSQGNWTLKVLDTDKGTSSTLIYNPEIGLFATNRTNNTVDGVLKDWSLRIYGH</sequence>
<dbReference type="GO" id="GO:0016485">
    <property type="term" value="P:protein processing"/>
    <property type="evidence" value="ECO:0007669"/>
    <property type="project" value="TreeGrafter"/>
</dbReference>
<dbReference type="Proteomes" id="UP000179786">
    <property type="component" value="Unassembled WGS sequence"/>
</dbReference>
<dbReference type="AlphaFoldDB" id="A0A1S1MNT9"/>
<dbReference type="OrthoDB" id="9790784at2"/>
<evidence type="ECO:0000256" key="8">
    <source>
        <dbReference type="PROSITE-ProRule" id="PRU01240"/>
    </source>
</evidence>
<dbReference type="PANTHER" id="PTHR42884:SF14">
    <property type="entry name" value="NEUROENDOCRINE CONVERTASE 1"/>
    <property type="match status" value="1"/>
</dbReference>